<name>A0ABT1LFR4_9HYPH</name>
<dbReference type="PANTHER" id="PTHR30024:SF47">
    <property type="entry name" value="TAURINE-BINDING PERIPLASMIC PROTEIN"/>
    <property type="match status" value="1"/>
</dbReference>
<gene>
    <name evidence="6" type="ORF">NK718_15640</name>
</gene>
<dbReference type="SUPFAM" id="SSF53850">
    <property type="entry name" value="Periplasmic binding protein-like II"/>
    <property type="match status" value="1"/>
</dbReference>
<dbReference type="Proteomes" id="UP001205890">
    <property type="component" value="Unassembled WGS sequence"/>
</dbReference>
<dbReference type="EMBL" id="JANCLU010000016">
    <property type="protein sequence ID" value="MCP8939958.1"/>
    <property type="molecule type" value="Genomic_DNA"/>
</dbReference>
<dbReference type="RefSeq" id="WP_254744153.1">
    <property type="nucleotide sequence ID" value="NZ_JANCLU010000016.1"/>
</dbReference>
<keyword evidence="3 4" id="KW-0732">Signal</keyword>
<comment type="caution">
    <text evidence="6">The sequence shown here is derived from an EMBL/GenBank/DDBJ whole genome shotgun (WGS) entry which is preliminary data.</text>
</comment>
<evidence type="ECO:0000256" key="1">
    <source>
        <dbReference type="ARBA" id="ARBA00004418"/>
    </source>
</evidence>
<dbReference type="InterPro" id="IPR015168">
    <property type="entry name" value="SsuA/THI5"/>
</dbReference>
<feature type="domain" description="SsuA/THI5-like" evidence="5">
    <location>
        <begin position="59"/>
        <end position="272"/>
    </location>
</feature>
<evidence type="ECO:0000256" key="4">
    <source>
        <dbReference type="SAM" id="SignalP"/>
    </source>
</evidence>
<sequence>MTITVLSGARVALAAAAVAAPLVWGGAATAQETKIRIGYSTLLNTGLHLYVGEIAPELYAKHNIKLELKDMKANAANCIAAMLAKDVDMCSVSAPSGTFAVVEGAPLKAVAVVQGPVAELYLSKKAVEKSGVSPKDKVEARLKGLKGLDVVTSAPGTLYYNILEDMLRDVGLTIKDVRYRTLVDQTAMREGLANGTFEGVLWSSGLFADLEATNAISSWISVPAGDVPKLSTVPTVTVFATDAWLAANPTGAQRLHAAFVDVIAALKANPDKYRDAIKQKNFPDMNPVVWNGAYKHGVAALWSTGKTTEKAWNDLVALQKANNPGKDFAAAQWDKIVLPTAQAK</sequence>
<feature type="signal peptide" evidence="4">
    <location>
        <begin position="1"/>
        <end position="30"/>
    </location>
</feature>
<comment type="similarity">
    <text evidence="2">Belongs to the bacterial solute-binding protein SsuA/TauA family.</text>
</comment>
<evidence type="ECO:0000313" key="7">
    <source>
        <dbReference type="Proteomes" id="UP001205890"/>
    </source>
</evidence>
<comment type="subcellular location">
    <subcellularLocation>
        <location evidence="1">Periplasm</location>
    </subcellularLocation>
</comment>
<accession>A0ABT1LFR4</accession>
<dbReference type="PANTHER" id="PTHR30024">
    <property type="entry name" value="ALIPHATIC SULFONATES-BINDING PROTEIN-RELATED"/>
    <property type="match status" value="1"/>
</dbReference>
<evidence type="ECO:0000259" key="5">
    <source>
        <dbReference type="Pfam" id="PF09084"/>
    </source>
</evidence>
<proteinExistence type="inferred from homology"/>
<protein>
    <submittedName>
        <fullName evidence="6">ABC transporter substrate-binding protein</fullName>
    </submittedName>
</protein>
<dbReference type="Pfam" id="PF09084">
    <property type="entry name" value="NMT1"/>
    <property type="match status" value="1"/>
</dbReference>
<evidence type="ECO:0000256" key="3">
    <source>
        <dbReference type="ARBA" id="ARBA00022729"/>
    </source>
</evidence>
<dbReference type="Gene3D" id="3.40.190.10">
    <property type="entry name" value="Periplasmic binding protein-like II"/>
    <property type="match status" value="2"/>
</dbReference>
<organism evidence="6 7">
    <name type="scientific">Alsobacter ponti</name>
    <dbReference type="NCBI Taxonomy" id="2962936"/>
    <lineage>
        <taxon>Bacteria</taxon>
        <taxon>Pseudomonadati</taxon>
        <taxon>Pseudomonadota</taxon>
        <taxon>Alphaproteobacteria</taxon>
        <taxon>Hyphomicrobiales</taxon>
        <taxon>Alsobacteraceae</taxon>
        <taxon>Alsobacter</taxon>
    </lineage>
</organism>
<feature type="chain" id="PRO_5046231517" evidence="4">
    <location>
        <begin position="31"/>
        <end position="344"/>
    </location>
</feature>
<evidence type="ECO:0000313" key="6">
    <source>
        <dbReference type="EMBL" id="MCP8939958.1"/>
    </source>
</evidence>
<keyword evidence="7" id="KW-1185">Reference proteome</keyword>
<evidence type="ECO:0000256" key="2">
    <source>
        <dbReference type="ARBA" id="ARBA00010742"/>
    </source>
</evidence>
<reference evidence="6 7" key="1">
    <citation type="submission" date="2022-07" db="EMBL/GenBank/DDBJ databases">
        <authorList>
            <person name="Li W.-J."/>
            <person name="Deng Q.-Q."/>
        </authorList>
    </citation>
    <scope>NUCLEOTIDE SEQUENCE [LARGE SCALE GENOMIC DNA]</scope>
    <source>
        <strain evidence="6 7">SYSU M60028</strain>
    </source>
</reference>